<evidence type="ECO:0000313" key="3">
    <source>
        <dbReference type="Proteomes" id="UP000596742"/>
    </source>
</evidence>
<reference evidence="2" key="1">
    <citation type="submission" date="2018-11" db="EMBL/GenBank/DDBJ databases">
        <authorList>
            <person name="Alioto T."/>
            <person name="Alioto T."/>
        </authorList>
    </citation>
    <scope>NUCLEOTIDE SEQUENCE</scope>
</reference>
<name>A0A8B6DYT9_MYTGA</name>
<proteinExistence type="predicted"/>
<evidence type="ECO:0000313" key="2">
    <source>
        <dbReference type="EMBL" id="VDI26160.1"/>
    </source>
</evidence>
<gene>
    <name evidence="2" type="ORF">MGAL_10B026444</name>
</gene>
<dbReference type="AlphaFoldDB" id="A0A8B6DYT9"/>
<comment type="caution">
    <text evidence="2">The sequence shown here is derived from an EMBL/GenBank/DDBJ whole genome shotgun (WGS) entry which is preliminary data.</text>
</comment>
<organism evidence="2 3">
    <name type="scientific">Mytilus galloprovincialis</name>
    <name type="common">Mediterranean mussel</name>
    <dbReference type="NCBI Taxonomy" id="29158"/>
    <lineage>
        <taxon>Eukaryota</taxon>
        <taxon>Metazoa</taxon>
        <taxon>Spiralia</taxon>
        <taxon>Lophotrochozoa</taxon>
        <taxon>Mollusca</taxon>
        <taxon>Bivalvia</taxon>
        <taxon>Autobranchia</taxon>
        <taxon>Pteriomorphia</taxon>
        <taxon>Mytilida</taxon>
        <taxon>Mytiloidea</taxon>
        <taxon>Mytilidae</taxon>
        <taxon>Mytilinae</taxon>
        <taxon>Mytilus</taxon>
    </lineage>
</organism>
<evidence type="ECO:0000256" key="1">
    <source>
        <dbReference type="SAM" id="SignalP"/>
    </source>
</evidence>
<feature type="signal peptide" evidence="1">
    <location>
        <begin position="1"/>
        <end position="21"/>
    </location>
</feature>
<keyword evidence="3" id="KW-1185">Reference proteome</keyword>
<protein>
    <submittedName>
        <fullName evidence="2">Uncharacterized protein</fullName>
    </submittedName>
</protein>
<keyword evidence="1" id="KW-0732">Signal</keyword>
<dbReference type="EMBL" id="UYJE01004220">
    <property type="protein sequence ID" value="VDI26160.1"/>
    <property type="molecule type" value="Genomic_DNA"/>
</dbReference>
<dbReference type="Proteomes" id="UP000596742">
    <property type="component" value="Unassembled WGS sequence"/>
</dbReference>
<dbReference type="OrthoDB" id="6095333at2759"/>
<feature type="chain" id="PRO_5032825352" evidence="1">
    <location>
        <begin position="22"/>
        <end position="1238"/>
    </location>
</feature>
<sequence>MTRGVFTLLLVVCVTATITEGYGSYRHGGHVGHTGLYKNHLNSYKDLLTGYGNDHVADHIYHSGHFHKIVVGRLYRRFHQFGIDLIGNGLRYKNYYFARKCEPLKLYNAFSSCFNEYGRIGDCFPGLIKSGLIGHQHHYQKYGRSYGLGVKFVRRGIIYHETVYHYHVRSLEFIWTMTSCYNAFHHASICVPKLQKQGLIGAPHPLTGHVGRSIGYHGFKIVHGRFSYHGHVYKLSCSTTRFYSVWNKCYNHYHSVGRCFGYLQQKHLFVSYSSTSIVGYHGYDQLGFKIVHGGFSYHGKAYSLKCSESRFYKVWDDCYGHYHKGSVCFDRLFKQGLFGYNVHSDYAHGDIDYLGYYNSHHGFHLVDGGFTYKDVAYKLSCNTDRFYRSWHDCYDSYHSVDVCFGRLYKSHLFVSLDHGDVHTVHTNYHGYKYLGFRVNHRRFTYHGKAYRLKCSTRRFYGLWDDCYNHYHSRSLCFNKIYKQHFFGYYHGASSIVHGGNYVDDFGYYKAHHGFSIVNGGFSYNGAAYKLSCSRTRFYKAWRSCYGTYHSVDVCYGRLLNDHLFVALEHGDNYSVHTNYHGYKYLGFKLHHRRFSYHGKAYRLKCSTRRFYSLWDDCYNHYHSRSLCFNKIYKQHFFGYYHGSSSIVHGSDYIDDFGYYKAHHGFTIVNGGFSYNGAAYKLSCSTTRFYKAWRSCYGTYHSVDVCYGRLLNDHLFVALGGGHGYTNYHGYKYLGFRIRHRRFSYLGKAYRLKFGTRRFYRLWDDCYNTYHDRSVCFNTLYKRHIFGYYHGSSSIVHGGDYVDDFGYYKAHHGFSIVNGGFSYKGAAYRLSCSRTRFYKAWRSCYSTYHSVDVCYGRLLNDHLFVALGGHHGYHNYHGYKYLGFRIRHRRFSYLGKAYRLRCGRRRFYRLWDDCYNTYHDRSVCFNTLYKRHIFGYGHAHFHGYKYLGFRIRHRRFSYLGKAYRLKCGRRRFYRLWDSCYNHYHDRSVCFGNLFKRHIFDYYGDYAHAHIGASYRGDYGYYKTHHGFSIIGGNFLYKGAGFKLSCSKARFYSAWNSCYRSYHNIDRCFGTLFNAHLFIKAGPDYDYSFLRKNLYLHRKIAAHHVNRIHAVANSHVGKINLVAHTHTRHINHVANTHVNRITSEANSHIKRFLKIANNHLYRLQKHSKIHLHSLEEQHKRHLLEREHQHKTHVVNKEISNRKHEHAIAAAHHYAYAKGGVYAPAGTVIKTVSHGSYGGYK</sequence>
<accession>A0A8B6DYT9</accession>